<proteinExistence type="inferred from homology"/>
<dbReference type="InterPro" id="IPR018376">
    <property type="entry name" value="Enoyl-CoA_hyd/isom_CS"/>
</dbReference>
<dbReference type="Pfam" id="PF00378">
    <property type="entry name" value="ECH_1"/>
    <property type="match status" value="1"/>
</dbReference>
<dbReference type="RefSeq" id="WP_033525666.1">
    <property type="nucleotide sequence ID" value="NZ_JAVRFJ010000042.1"/>
</dbReference>
<dbReference type="PANTHER" id="PTHR11941:SF54">
    <property type="entry name" value="ENOYL-COA HYDRATASE, MITOCHONDRIAL"/>
    <property type="match status" value="1"/>
</dbReference>
<dbReference type="SUPFAM" id="SSF52096">
    <property type="entry name" value="ClpP/crotonase"/>
    <property type="match status" value="1"/>
</dbReference>
<dbReference type="PANTHER" id="PTHR11941">
    <property type="entry name" value="ENOYL-COA HYDRATASE-RELATED"/>
    <property type="match status" value="1"/>
</dbReference>
<dbReference type="InterPro" id="IPR029045">
    <property type="entry name" value="ClpP/crotonase-like_dom_sf"/>
</dbReference>
<dbReference type="EMBL" id="JAVRFJ010000042">
    <property type="protein sequence ID" value="MDT0572748.1"/>
    <property type="molecule type" value="Genomic_DNA"/>
</dbReference>
<name>A0ABU2Z9H0_9ACTN</name>
<protein>
    <submittedName>
        <fullName evidence="3">Enoyl-CoA hydratase/isomerase family protein</fullName>
    </submittedName>
</protein>
<accession>A0ABU2Z9H0</accession>
<keyword evidence="4" id="KW-1185">Reference proteome</keyword>
<evidence type="ECO:0000313" key="4">
    <source>
        <dbReference type="Proteomes" id="UP001180737"/>
    </source>
</evidence>
<dbReference type="InterPro" id="IPR001753">
    <property type="entry name" value="Enoyl-CoA_hydra/iso"/>
</dbReference>
<sequence length="258" mass="27416">MGSLIEVDDNGRVRTITLNRPDRLNALNTSVLDELADEVRLVAEESRGIRCLVVRGAGDRAFSAGADLEEIRGLDADQAQAFIRRGHRAITAIERSPVPVIAEVDGFALGGGFELMLACHVVIASDRSQFGLPEARIGCIPGFGGTQRLPRTVGKAAAFHLMLTGSRIDADRAWQIGLLSVPPVPTAELPREVAETAFLIASGSRTGLANLLEAVRQSTSGPALEHEAALAALSIASVDGQEGITSFAERREPVFTEE</sequence>
<comment type="similarity">
    <text evidence="1 2">Belongs to the enoyl-CoA hydratase/isomerase family.</text>
</comment>
<evidence type="ECO:0000313" key="3">
    <source>
        <dbReference type="EMBL" id="MDT0572748.1"/>
    </source>
</evidence>
<gene>
    <name evidence="3" type="ORF">RM704_35685</name>
</gene>
<evidence type="ECO:0000256" key="2">
    <source>
        <dbReference type="RuleBase" id="RU003707"/>
    </source>
</evidence>
<dbReference type="Proteomes" id="UP001180737">
    <property type="component" value="Unassembled WGS sequence"/>
</dbReference>
<organism evidence="3 4">
    <name type="scientific">Streptomyces gottesmaniae</name>
    <dbReference type="NCBI Taxonomy" id="3075518"/>
    <lineage>
        <taxon>Bacteria</taxon>
        <taxon>Bacillati</taxon>
        <taxon>Actinomycetota</taxon>
        <taxon>Actinomycetes</taxon>
        <taxon>Kitasatosporales</taxon>
        <taxon>Streptomycetaceae</taxon>
        <taxon>Streptomyces</taxon>
    </lineage>
</organism>
<dbReference type="Gene3D" id="3.90.226.10">
    <property type="entry name" value="2-enoyl-CoA Hydratase, Chain A, domain 1"/>
    <property type="match status" value="1"/>
</dbReference>
<dbReference type="PROSITE" id="PS00166">
    <property type="entry name" value="ENOYL_COA_HYDRATASE"/>
    <property type="match status" value="1"/>
</dbReference>
<evidence type="ECO:0000256" key="1">
    <source>
        <dbReference type="ARBA" id="ARBA00005254"/>
    </source>
</evidence>
<comment type="caution">
    <text evidence="3">The sequence shown here is derived from an EMBL/GenBank/DDBJ whole genome shotgun (WGS) entry which is preliminary data.</text>
</comment>
<reference evidence="3" key="1">
    <citation type="submission" date="2024-05" db="EMBL/GenBank/DDBJ databases">
        <title>30 novel species of actinomycetes from the DSMZ collection.</title>
        <authorList>
            <person name="Nouioui I."/>
        </authorList>
    </citation>
    <scope>NUCLEOTIDE SEQUENCE</scope>
    <source>
        <strain evidence="3">DSM 3412</strain>
    </source>
</reference>
<dbReference type="CDD" id="cd06558">
    <property type="entry name" value="crotonase-like"/>
    <property type="match status" value="1"/>
</dbReference>